<dbReference type="EMBL" id="JAPFIT010000010">
    <property type="protein sequence ID" value="MDC5739221.1"/>
    <property type="molecule type" value="Genomic_DNA"/>
</dbReference>
<keyword evidence="6" id="KW-1185">Reference proteome</keyword>
<evidence type="ECO:0000313" key="5">
    <source>
        <dbReference type="Proteomes" id="UP000094761"/>
    </source>
</evidence>
<sequence>MPQMAGQQIEEMADVRATRKRKIVLLCSSVCLAIIFTFCLVRFIEQNYFFASINFFTSIVLILNILYLVKHSTPKFSDLILSGVLLFHGVILLVYGQSVPDRLLWLYPITAIIIFANEFKTGVALSTGFFLVVLSSVLFSDSISYMVRGSQSIFLFSLFSLYLLCNISAYQYSKVMNYVQSLYKEGIEDLAYLDQLTGLANRWSFENWAQGKLEEKKESKNVTAMVFLDIDNFKFINDTYGHEVGDRVLQHFARRLKNNVRNKDRSTDKHDYSVARFAGDEFVLLLYDVKSKQDLEGILKRICGLFTDGYQSSQRINELTVSVGVALYPDDASTLAELTRCADKAMYAAKHGGKNQYRFYRVENQLEQGDSRNKEETLASVTSLKRG</sequence>
<reference evidence="3" key="2">
    <citation type="submission" date="2022-11" db="EMBL/GenBank/DDBJ databases">
        <title>Role of the vibriolysin VemA secreted by the emergent pathogen Vibrio europaeus in the colonization of Manila clam mucus.</title>
        <authorList>
            <person name="Martinez C."/>
            <person name="Rodriguez S."/>
            <person name="Vences A."/>
            <person name="Barja J.L."/>
            <person name="Toranzo A.E."/>
            <person name="Dubert J."/>
        </authorList>
    </citation>
    <scope>NUCLEOTIDE SEQUENCE</scope>
    <source>
        <strain evidence="3">3454</strain>
    </source>
</reference>
<evidence type="ECO:0000259" key="2">
    <source>
        <dbReference type="PROSITE" id="PS50887"/>
    </source>
</evidence>
<dbReference type="PANTHER" id="PTHR46663:SF3">
    <property type="entry name" value="SLL0267 PROTEIN"/>
    <property type="match status" value="1"/>
</dbReference>
<dbReference type="Proteomes" id="UP001150001">
    <property type="component" value="Unassembled WGS sequence"/>
</dbReference>
<reference evidence="4 5" key="1">
    <citation type="submission" date="2016-03" db="EMBL/GenBank/DDBJ databases">
        <title>Draft genome sequence of the Vibrio tubiashii subs. europaeus.</title>
        <authorList>
            <person name="Spinard E."/>
            <person name="Dubert J."/>
            <person name="Nelson D.R."/>
            <person name="Barja J.L."/>
        </authorList>
    </citation>
    <scope>NUCLEOTIDE SEQUENCE [LARGE SCALE GENOMIC DNA]</scope>
    <source>
        <strain evidence="5">PP-638</strain>
        <strain evidence="4">PP2-638</strain>
    </source>
</reference>
<organism evidence="4 5">
    <name type="scientific">Vibrio europaeus</name>
    <dbReference type="NCBI Taxonomy" id="300876"/>
    <lineage>
        <taxon>Bacteria</taxon>
        <taxon>Pseudomonadati</taxon>
        <taxon>Pseudomonadota</taxon>
        <taxon>Gammaproteobacteria</taxon>
        <taxon>Vibrionales</taxon>
        <taxon>Vibrionaceae</taxon>
        <taxon>Vibrio</taxon>
        <taxon>Vibrio oreintalis group</taxon>
    </lineage>
</organism>
<dbReference type="SUPFAM" id="SSF55073">
    <property type="entry name" value="Nucleotide cyclase"/>
    <property type="match status" value="1"/>
</dbReference>
<feature type="domain" description="GGDEF" evidence="2">
    <location>
        <begin position="221"/>
        <end position="362"/>
    </location>
</feature>
<protein>
    <submittedName>
        <fullName evidence="4">Diguanylate cyclase</fullName>
    </submittedName>
    <submittedName>
        <fullName evidence="3">GGDEF domain-containing protein</fullName>
    </submittedName>
</protein>
<dbReference type="Pfam" id="PF00990">
    <property type="entry name" value="GGDEF"/>
    <property type="match status" value="1"/>
</dbReference>
<dbReference type="InterPro" id="IPR043128">
    <property type="entry name" value="Rev_trsase/Diguanyl_cyclase"/>
</dbReference>
<dbReference type="Gene3D" id="3.30.70.270">
    <property type="match status" value="1"/>
</dbReference>
<dbReference type="PANTHER" id="PTHR46663">
    <property type="entry name" value="DIGUANYLATE CYCLASE DGCT-RELATED"/>
    <property type="match status" value="1"/>
</dbReference>
<dbReference type="GeneID" id="78078109"/>
<accession>A0A178J7I0</accession>
<keyword evidence="1" id="KW-0812">Transmembrane</keyword>
<feature type="transmembrane region" description="Helical" evidence="1">
    <location>
        <begin position="49"/>
        <end position="69"/>
    </location>
</feature>
<dbReference type="SMART" id="SM00267">
    <property type="entry name" value="GGDEF"/>
    <property type="match status" value="1"/>
</dbReference>
<evidence type="ECO:0000313" key="4">
    <source>
        <dbReference type="EMBL" id="OAM97910.1"/>
    </source>
</evidence>
<name>A0A178J7I0_9VIBR</name>
<gene>
    <name evidence="4" type="ORF">AZ468_20490</name>
    <name evidence="3" type="ORF">OPW20_04030</name>
</gene>
<dbReference type="OrthoDB" id="9812260at2"/>
<dbReference type="EMBL" id="LUAX01000007">
    <property type="protein sequence ID" value="OAM97910.1"/>
    <property type="molecule type" value="Genomic_DNA"/>
</dbReference>
<feature type="transmembrane region" description="Helical" evidence="1">
    <location>
        <begin position="153"/>
        <end position="172"/>
    </location>
</feature>
<dbReference type="RefSeq" id="WP_069669074.1">
    <property type="nucleotide sequence ID" value="NZ_JAPFIM010000018.1"/>
</dbReference>
<evidence type="ECO:0000313" key="3">
    <source>
        <dbReference type="EMBL" id="MDC5739221.1"/>
    </source>
</evidence>
<dbReference type="InterPro" id="IPR000160">
    <property type="entry name" value="GGDEF_dom"/>
</dbReference>
<keyword evidence="1" id="KW-0472">Membrane</keyword>
<dbReference type="InterPro" id="IPR029787">
    <property type="entry name" value="Nucleotide_cyclase"/>
</dbReference>
<dbReference type="PROSITE" id="PS50887">
    <property type="entry name" value="GGDEF"/>
    <property type="match status" value="1"/>
</dbReference>
<evidence type="ECO:0000313" key="6">
    <source>
        <dbReference type="Proteomes" id="UP001150001"/>
    </source>
</evidence>
<proteinExistence type="predicted"/>
<feature type="transmembrane region" description="Helical" evidence="1">
    <location>
        <begin position="76"/>
        <end position="96"/>
    </location>
</feature>
<dbReference type="CDD" id="cd01949">
    <property type="entry name" value="GGDEF"/>
    <property type="match status" value="1"/>
</dbReference>
<dbReference type="AlphaFoldDB" id="A0A178J7I0"/>
<dbReference type="InterPro" id="IPR052163">
    <property type="entry name" value="DGC-Regulatory_Protein"/>
</dbReference>
<dbReference type="Proteomes" id="UP000094761">
    <property type="component" value="Unassembled WGS sequence"/>
</dbReference>
<feature type="transmembrane region" description="Helical" evidence="1">
    <location>
        <begin position="23"/>
        <end position="43"/>
    </location>
</feature>
<comment type="caution">
    <text evidence="4">The sequence shown here is derived from an EMBL/GenBank/DDBJ whole genome shotgun (WGS) entry which is preliminary data.</text>
</comment>
<dbReference type="NCBIfam" id="TIGR00254">
    <property type="entry name" value="GGDEF"/>
    <property type="match status" value="1"/>
</dbReference>
<evidence type="ECO:0000256" key="1">
    <source>
        <dbReference type="SAM" id="Phobius"/>
    </source>
</evidence>
<keyword evidence="1" id="KW-1133">Transmembrane helix</keyword>